<dbReference type="SUPFAM" id="SSF55785">
    <property type="entry name" value="PYP-like sensor domain (PAS domain)"/>
    <property type="match status" value="1"/>
</dbReference>
<dbReference type="GO" id="GO:0005524">
    <property type="term" value="F:ATP binding"/>
    <property type="evidence" value="ECO:0007669"/>
    <property type="project" value="UniProtKB-KW"/>
</dbReference>
<evidence type="ECO:0000256" key="5">
    <source>
        <dbReference type="ARBA" id="ARBA00023163"/>
    </source>
</evidence>
<dbReference type="EMBL" id="LUUK01000033">
    <property type="protein sequence ID" value="OAI26031.1"/>
    <property type="molecule type" value="Genomic_DNA"/>
</dbReference>
<feature type="domain" description="Response regulatory" evidence="9">
    <location>
        <begin position="10"/>
        <end position="126"/>
    </location>
</feature>
<keyword evidence="12" id="KW-1185">Reference proteome</keyword>
<keyword evidence="6" id="KW-0597">Phosphoprotein</keyword>
<evidence type="ECO:0000256" key="4">
    <source>
        <dbReference type="ARBA" id="ARBA00023125"/>
    </source>
</evidence>
<dbReference type="InterPro" id="IPR011006">
    <property type="entry name" value="CheY-like_superfamily"/>
</dbReference>
<dbReference type="Gene3D" id="3.40.50.300">
    <property type="entry name" value="P-loop containing nucleotide triphosphate hydrolases"/>
    <property type="match status" value="1"/>
</dbReference>
<accession>A0A177P771</accession>
<dbReference type="InterPro" id="IPR025943">
    <property type="entry name" value="Sigma_54_int_dom_ATP-bd_2"/>
</dbReference>
<dbReference type="PROSITE" id="PS50110">
    <property type="entry name" value="RESPONSE_REGULATORY"/>
    <property type="match status" value="1"/>
</dbReference>
<evidence type="ECO:0000256" key="7">
    <source>
        <dbReference type="SAM" id="Coils"/>
    </source>
</evidence>
<feature type="coiled-coil region" evidence="7">
    <location>
        <begin position="121"/>
        <end position="148"/>
    </location>
</feature>
<dbReference type="InterPro" id="IPR009057">
    <property type="entry name" value="Homeodomain-like_sf"/>
</dbReference>
<evidence type="ECO:0000256" key="1">
    <source>
        <dbReference type="ARBA" id="ARBA00022741"/>
    </source>
</evidence>
<dbReference type="InterPro" id="IPR058031">
    <property type="entry name" value="AAA_lid_NorR"/>
</dbReference>
<dbReference type="InterPro" id="IPR002197">
    <property type="entry name" value="HTH_Fis"/>
</dbReference>
<dbReference type="InterPro" id="IPR027417">
    <property type="entry name" value="P-loop_NTPase"/>
</dbReference>
<dbReference type="GO" id="GO:0006355">
    <property type="term" value="P:regulation of DNA-templated transcription"/>
    <property type="evidence" value="ECO:0007669"/>
    <property type="project" value="InterPro"/>
</dbReference>
<keyword evidence="1" id="KW-0547">Nucleotide-binding</keyword>
<keyword evidence="5" id="KW-0804">Transcription</keyword>
<feature type="domain" description="PAS" evidence="10">
    <location>
        <begin position="138"/>
        <end position="192"/>
    </location>
</feature>
<dbReference type="PANTHER" id="PTHR32071:SF117">
    <property type="entry name" value="PTS-DEPENDENT DIHYDROXYACETONE KINASE OPERON REGULATORY PROTEIN-RELATED"/>
    <property type="match status" value="1"/>
</dbReference>
<dbReference type="Pfam" id="PF00072">
    <property type="entry name" value="Response_reg"/>
    <property type="match status" value="1"/>
</dbReference>
<dbReference type="InterPro" id="IPR002078">
    <property type="entry name" value="Sigma_54_int"/>
</dbReference>
<dbReference type="SUPFAM" id="SSF52172">
    <property type="entry name" value="CheY-like"/>
    <property type="match status" value="1"/>
</dbReference>
<comment type="caution">
    <text evidence="11">The sequence shown here is derived from an EMBL/GenBank/DDBJ whole genome shotgun (WGS) entry which is preliminary data.</text>
</comment>
<dbReference type="OrthoDB" id="9804019at2"/>
<evidence type="ECO:0000259" key="10">
    <source>
        <dbReference type="PROSITE" id="PS50112"/>
    </source>
</evidence>
<dbReference type="InterPro" id="IPR003593">
    <property type="entry name" value="AAA+_ATPase"/>
</dbReference>
<dbReference type="SMART" id="SM00382">
    <property type="entry name" value="AAA"/>
    <property type="match status" value="1"/>
</dbReference>
<dbReference type="PROSITE" id="PS00675">
    <property type="entry name" value="SIGMA54_INTERACT_1"/>
    <property type="match status" value="1"/>
</dbReference>
<keyword evidence="7" id="KW-0175">Coiled coil</keyword>
<gene>
    <name evidence="11" type="ORF">A1355_19360</name>
</gene>
<dbReference type="GO" id="GO:0000160">
    <property type="term" value="P:phosphorelay signal transduction system"/>
    <property type="evidence" value="ECO:0007669"/>
    <property type="project" value="InterPro"/>
</dbReference>
<dbReference type="FunFam" id="3.40.50.300:FF:000006">
    <property type="entry name" value="DNA-binding transcriptional regulator NtrC"/>
    <property type="match status" value="1"/>
</dbReference>
<keyword evidence="3" id="KW-0805">Transcription regulation</keyword>
<evidence type="ECO:0000256" key="6">
    <source>
        <dbReference type="PROSITE-ProRule" id="PRU00169"/>
    </source>
</evidence>
<evidence type="ECO:0000259" key="9">
    <source>
        <dbReference type="PROSITE" id="PS50110"/>
    </source>
</evidence>
<proteinExistence type="predicted"/>
<dbReference type="InterPro" id="IPR000014">
    <property type="entry name" value="PAS"/>
</dbReference>
<evidence type="ECO:0000256" key="2">
    <source>
        <dbReference type="ARBA" id="ARBA00022840"/>
    </source>
</evidence>
<dbReference type="Gene3D" id="3.40.50.2300">
    <property type="match status" value="1"/>
</dbReference>
<dbReference type="Pfam" id="PF02954">
    <property type="entry name" value="HTH_8"/>
    <property type="match status" value="1"/>
</dbReference>
<feature type="domain" description="Sigma-54 factor interaction" evidence="8">
    <location>
        <begin position="286"/>
        <end position="515"/>
    </location>
</feature>
<evidence type="ECO:0000313" key="11">
    <source>
        <dbReference type="EMBL" id="OAI26031.1"/>
    </source>
</evidence>
<dbReference type="Pfam" id="PF25601">
    <property type="entry name" value="AAA_lid_14"/>
    <property type="match status" value="1"/>
</dbReference>
<dbReference type="Proteomes" id="UP000077628">
    <property type="component" value="Unassembled WGS sequence"/>
</dbReference>
<dbReference type="PROSITE" id="PS50112">
    <property type="entry name" value="PAS"/>
    <property type="match status" value="1"/>
</dbReference>
<dbReference type="Gene3D" id="3.30.450.20">
    <property type="entry name" value="PAS domain"/>
    <property type="match status" value="1"/>
</dbReference>
<keyword evidence="2" id="KW-0067">ATP-binding</keyword>
<dbReference type="Pfam" id="PF00158">
    <property type="entry name" value="Sigma54_activat"/>
    <property type="match status" value="1"/>
</dbReference>
<sequence length="595" mass="65326">MNNDLAAATCVLLVDDNPINLVELAALLEDAGYQVLSAETGDAAVDQAVAKRPDLILLDVLMPGIDGFTTCENLKAIPATRDIPVLFMTALADTADKVKGFHVGAVDYITKPFQHEEVLARVRTHLTLQKLKLELQEKEERLSRIFENAMDAILTLDQAGRITLFNAAAEQMFRCQAGDTIGRSVDRFLAPELNKTLTNFRNGVPDKQAIWLSEGMAAVRADGGNFPIEATISRVEAAGQQLYILILRDINERKAREEAEAECNTLRGINLYLQEEVLASRDGEELIGNSVGLRQAMALVKQVAATDATVLITGETGTGKELIARAIHNLSGRKSKTLVKLNCATIPENLAESELFGHEKGAFTGAINRKLGRFELANGGTLFLDEIGELPLEIQAKLLRVLQEGEFERVGGTQTLKCDVRVIAATHRDLAQFSQEGKFRADLYYRMNVFPVHLPPLRERKEDIPPLVKHFINKYAAKFGKKITAIPERLMSDMQSYVWPGNIRELQHIIERAVILTNGSQLANVECVHASGGAVQANAPIATLDDAERAHILRALDATSWRIAGNQGAAKILGVPSTTLRSRMERLGIVKPLPR</sequence>
<dbReference type="Pfam" id="PF00989">
    <property type="entry name" value="PAS"/>
    <property type="match status" value="1"/>
</dbReference>
<dbReference type="InterPro" id="IPR035965">
    <property type="entry name" value="PAS-like_dom_sf"/>
</dbReference>
<dbReference type="InterPro" id="IPR025662">
    <property type="entry name" value="Sigma_54_int_dom_ATP-bd_1"/>
</dbReference>
<reference evidence="12" key="1">
    <citation type="submission" date="2016-03" db="EMBL/GenBank/DDBJ databases">
        <authorList>
            <person name="Heylen K."/>
            <person name="De Vos P."/>
            <person name="Vekeman B."/>
        </authorList>
    </citation>
    <scope>NUCLEOTIDE SEQUENCE [LARGE SCALE GENOMIC DNA]</scope>
    <source>
        <strain evidence="12">R-45383</strain>
    </source>
</reference>
<dbReference type="SMART" id="SM00091">
    <property type="entry name" value="PAS"/>
    <property type="match status" value="1"/>
</dbReference>
<evidence type="ECO:0000256" key="3">
    <source>
        <dbReference type="ARBA" id="ARBA00023015"/>
    </source>
</evidence>
<evidence type="ECO:0000313" key="12">
    <source>
        <dbReference type="Proteomes" id="UP000077628"/>
    </source>
</evidence>
<dbReference type="CDD" id="cd00130">
    <property type="entry name" value="PAS"/>
    <property type="match status" value="1"/>
</dbReference>
<feature type="modified residue" description="4-aspartylphosphate" evidence="6">
    <location>
        <position position="59"/>
    </location>
</feature>
<protein>
    <submittedName>
        <fullName evidence="11">Sigma-54-dependent Fis family transcriptional regulator</fullName>
    </submittedName>
</protein>
<evidence type="ECO:0000259" key="8">
    <source>
        <dbReference type="PROSITE" id="PS50045"/>
    </source>
</evidence>
<dbReference type="PANTHER" id="PTHR32071">
    <property type="entry name" value="TRANSCRIPTIONAL REGULATORY PROTEIN"/>
    <property type="match status" value="1"/>
</dbReference>
<dbReference type="SUPFAM" id="SSF52540">
    <property type="entry name" value="P-loop containing nucleoside triphosphate hydrolases"/>
    <property type="match status" value="1"/>
</dbReference>
<dbReference type="InterPro" id="IPR025944">
    <property type="entry name" value="Sigma_54_int_dom_CS"/>
</dbReference>
<dbReference type="SMART" id="SM00448">
    <property type="entry name" value="REC"/>
    <property type="match status" value="1"/>
</dbReference>
<dbReference type="PROSITE" id="PS00688">
    <property type="entry name" value="SIGMA54_INTERACT_3"/>
    <property type="match status" value="1"/>
</dbReference>
<dbReference type="InterPro" id="IPR013767">
    <property type="entry name" value="PAS_fold"/>
</dbReference>
<organism evidence="11 12">
    <name type="scientific">Methylomonas koyamae</name>
    <dbReference type="NCBI Taxonomy" id="702114"/>
    <lineage>
        <taxon>Bacteria</taxon>
        <taxon>Pseudomonadati</taxon>
        <taxon>Pseudomonadota</taxon>
        <taxon>Gammaproteobacteria</taxon>
        <taxon>Methylococcales</taxon>
        <taxon>Methylococcaceae</taxon>
        <taxon>Methylomonas</taxon>
    </lineage>
</organism>
<keyword evidence="4" id="KW-0238">DNA-binding</keyword>
<dbReference type="PROSITE" id="PS00676">
    <property type="entry name" value="SIGMA54_INTERACT_2"/>
    <property type="match status" value="1"/>
</dbReference>
<dbReference type="SUPFAM" id="SSF46689">
    <property type="entry name" value="Homeodomain-like"/>
    <property type="match status" value="1"/>
</dbReference>
<dbReference type="InterPro" id="IPR001789">
    <property type="entry name" value="Sig_transdc_resp-reg_receiver"/>
</dbReference>
<dbReference type="AlphaFoldDB" id="A0A177P771"/>
<dbReference type="RefSeq" id="WP_064024927.1">
    <property type="nucleotide sequence ID" value="NZ_LUUK01000033.1"/>
</dbReference>
<dbReference type="PROSITE" id="PS50045">
    <property type="entry name" value="SIGMA54_INTERACT_4"/>
    <property type="match status" value="1"/>
</dbReference>
<dbReference type="CDD" id="cd00009">
    <property type="entry name" value="AAA"/>
    <property type="match status" value="1"/>
</dbReference>
<dbReference type="NCBIfam" id="TIGR00229">
    <property type="entry name" value="sensory_box"/>
    <property type="match status" value="1"/>
</dbReference>
<dbReference type="Gene3D" id="1.10.8.60">
    <property type="match status" value="1"/>
</dbReference>
<dbReference type="GO" id="GO:0043565">
    <property type="term" value="F:sequence-specific DNA binding"/>
    <property type="evidence" value="ECO:0007669"/>
    <property type="project" value="InterPro"/>
</dbReference>
<dbReference type="STRING" id="702114.A1355_19360"/>
<name>A0A177P771_9GAMM</name>
<dbReference type="CDD" id="cd19920">
    <property type="entry name" value="REC_PA4781-like"/>
    <property type="match status" value="1"/>
</dbReference>
<dbReference type="Gene3D" id="1.10.10.60">
    <property type="entry name" value="Homeodomain-like"/>
    <property type="match status" value="1"/>
</dbReference>